<gene>
    <name evidence="3" type="ORF">CYCCA115_LOCUS4949</name>
</gene>
<feature type="compositionally biased region" description="Basic residues" evidence="1">
    <location>
        <begin position="165"/>
        <end position="174"/>
    </location>
</feature>
<dbReference type="InterPro" id="IPR005046">
    <property type="entry name" value="DUF285"/>
</dbReference>
<feature type="region of interest" description="Disordered" evidence="1">
    <location>
        <begin position="617"/>
        <end position="714"/>
    </location>
</feature>
<keyword evidence="2" id="KW-0812">Transmembrane</keyword>
<feature type="compositionally biased region" description="Polar residues" evidence="1">
    <location>
        <begin position="645"/>
        <end position="654"/>
    </location>
</feature>
<feature type="compositionally biased region" description="Low complexity" evidence="1">
    <location>
        <begin position="691"/>
        <end position="704"/>
    </location>
</feature>
<feature type="region of interest" description="Disordered" evidence="1">
    <location>
        <begin position="401"/>
        <end position="430"/>
    </location>
</feature>
<feature type="compositionally biased region" description="Basic and acidic residues" evidence="1">
    <location>
        <begin position="215"/>
        <end position="227"/>
    </location>
</feature>
<feature type="compositionally biased region" description="Basic and acidic residues" evidence="1">
    <location>
        <begin position="25"/>
        <end position="56"/>
    </location>
</feature>
<feature type="compositionally biased region" description="Low complexity" evidence="1">
    <location>
        <begin position="655"/>
        <end position="670"/>
    </location>
</feature>
<feature type="transmembrane region" description="Helical" evidence="2">
    <location>
        <begin position="351"/>
        <end position="373"/>
    </location>
</feature>
<evidence type="ECO:0000256" key="2">
    <source>
        <dbReference type="SAM" id="Phobius"/>
    </source>
</evidence>
<evidence type="ECO:0000313" key="3">
    <source>
        <dbReference type="EMBL" id="CAJ1935890.1"/>
    </source>
</evidence>
<feature type="region of interest" description="Disordered" evidence="1">
    <location>
        <begin position="303"/>
        <end position="342"/>
    </location>
</feature>
<protein>
    <submittedName>
        <fullName evidence="3">Uncharacterized protein</fullName>
    </submittedName>
</protein>
<feature type="compositionally biased region" description="Low complexity" evidence="1">
    <location>
        <begin position="188"/>
        <end position="197"/>
    </location>
</feature>
<feature type="region of interest" description="Disordered" evidence="1">
    <location>
        <begin position="1"/>
        <end position="269"/>
    </location>
</feature>
<name>A0AAD2FEY5_9STRA</name>
<accession>A0AAD2FEY5</accession>
<keyword evidence="2" id="KW-1133">Transmembrane helix</keyword>
<dbReference type="NCBIfam" id="TIGR02167">
    <property type="entry name" value="Liste_lipo_26"/>
    <property type="match status" value="13"/>
</dbReference>
<feature type="compositionally biased region" description="Basic and acidic residues" evidence="1">
    <location>
        <begin position="91"/>
        <end position="110"/>
    </location>
</feature>
<keyword evidence="2" id="KW-0472">Membrane</keyword>
<keyword evidence="4" id="KW-1185">Reference proteome</keyword>
<proteinExistence type="predicted"/>
<feature type="compositionally biased region" description="Low complexity" evidence="1">
    <location>
        <begin position="407"/>
        <end position="426"/>
    </location>
</feature>
<organism evidence="3 4">
    <name type="scientific">Cylindrotheca closterium</name>
    <dbReference type="NCBI Taxonomy" id="2856"/>
    <lineage>
        <taxon>Eukaryota</taxon>
        <taxon>Sar</taxon>
        <taxon>Stramenopiles</taxon>
        <taxon>Ochrophyta</taxon>
        <taxon>Bacillariophyta</taxon>
        <taxon>Bacillariophyceae</taxon>
        <taxon>Bacillariophycidae</taxon>
        <taxon>Bacillariales</taxon>
        <taxon>Bacillariaceae</taxon>
        <taxon>Cylindrotheca</taxon>
    </lineage>
</organism>
<evidence type="ECO:0000256" key="1">
    <source>
        <dbReference type="SAM" id="MobiDB-lite"/>
    </source>
</evidence>
<feature type="compositionally biased region" description="Polar residues" evidence="1">
    <location>
        <begin position="327"/>
        <end position="341"/>
    </location>
</feature>
<dbReference type="EMBL" id="CAKOGP040000524">
    <property type="protein sequence ID" value="CAJ1935890.1"/>
    <property type="molecule type" value="Genomic_DNA"/>
</dbReference>
<comment type="caution">
    <text evidence="3">The sequence shown here is derived from an EMBL/GenBank/DDBJ whole genome shotgun (WGS) entry which is preliminary data.</text>
</comment>
<feature type="compositionally biased region" description="Polar residues" evidence="1">
    <location>
        <begin position="623"/>
        <end position="636"/>
    </location>
</feature>
<feature type="compositionally biased region" description="Basic and acidic residues" evidence="1">
    <location>
        <begin position="175"/>
        <end position="187"/>
    </location>
</feature>
<feature type="compositionally biased region" description="Basic residues" evidence="1">
    <location>
        <begin position="81"/>
        <end position="90"/>
    </location>
</feature>
<dbReference type="InterPro" id="IPR011889">
    <property type="entry name" value="Liste_lipo_26"/>
</dbReference>
<evidence type="ECO:0000313" key="4">
    <source>
        <dbReference type="Proteomes" id="UP001295423"/>
    </source>
</evidence>
<feature type="compositionally biased region" description="Basic and acidic residues" evidence="1">
    <location>
        <begin position="131"/>
        <end position="156"/>
    </location>
</feature>
<dbReference type="Proteomes" id="UP001295423">
    <property type="component" value="Unassembled WGS sequence"/>
</dbReference>
<sequence length="1244" mass="135310">MNSEESVTESSRKSRSSGSRSSHRNSTDPKRNEPRRTKRSEEELKAKEKARAERDSSVAGSNVADRTDVEAPIEGQSGHSTSKHRTGRRRGQQDRLTKADAAAKAKEILDRPSQSITGPMPGAHAVSRGTDAGKEKLSGKERRKESKARGSDRTDVPIEGSSGHSSKHKAGRRRGQQDRLTKADAAAKAKSLLDSSSQPITVPMPGSHASSRGTQVDKDRSAKDSASKAKNLTINGLVPGAHQSGITTKKGRGSRPVSAVSATEESRVERRARLEAEKGDHLDPMNTDGLVTANAVEDTDGDEALELDGKGPKKAKSTATGIFVPESSENNEAQNGNSNPRNWERFKQKKSARICCCLLFIFVVAIAGIGAWLGTRNTNSSASNGPSQVESDTIAETNITDVPLETDPPTQDSSTFTSSPSGSPSTNVDVDFDPPLAEDCAAVANGTTIQGQEAMPVQRYKLELDATPFLPMELSVSADIIEEKFRELLALALTGCNRVVRNLRSLRYLEGSFVYAIGNVALNASGVEGVQCDDTSNLRCHRINVALDIAVKDDSVKVVDVIGEVSAFLGDGVLAEKLELAGLYERIIVTNLGYIDLATPPNSNDMTASVGPTLFPTAHPSLLPSQAPSQMPSSTPVIMVPRSTPMPSQTMSRNPSRSPSSVPSRVPSETPSEDPSEAPSNAPSIYPTHGPTLSPTLQPTTAQPTPVPTALPPRWNCFESNSELSEAVGNWFQPSELKASVESTYGPIKDWCFAASVTSMRNLFSGRTTFNEDIGNWNVSSVTDMPFMFYSASSFNQDLSSWDVSSVTTMSHMFDGAASFNQDLSSWIVSSVKFMSVMFRNAQSFDQDLSSWDVSSVTDMTGMFHRASSFNQDLSSWDVSSVTKMPSMFLDASSFNQDLSSWDVSSVTDMSWMFWRASSFNEDISSWDVSSVTNMRQMFESASSFNKDLSSWDVSSVTDMSRMFFAAYVFNQDLSSWDVSSVTVMNGMFYRVSSFNQDLSSWDVSSVTLMNHMFYYVPSFNQDLSSWDVSSVTLMNKMFEGATSFNGDLSSWDVSSVTDMSFMFQGAASFNQDLSSWDVSSVTSMTNMFHTTSSFDQDLSSWDVSLATKLNGMFYKASSFNQDLSSWDVSSVTLMRYMFTGATSFNQDLSSWDVSSVVDMLQMFDGASNFNQDLSSWNVSSVTDMRLVFFKAISFNQNLCAWGSRLPSNADVGFAFSGATSCQSQSDPNLSANPPGPFFCQACD</sequence>
<dbReference type="Pfam" id="PF03382">
    <property type="entry name" value="DUF285"/>
    <property type="match status" value="2"/>
</dbReference>
<dbReference type="AlphaFoldDB" id="A0AAD2FEY5"/>
<reference evidence="3" key="1">
    <citation type="submission" date="2023-08" db="EMBL/GenBank/DDBJ databases">
        <authorList>
            <person name="Audoor S."/>
            <person name="Bilcke G."/>
        </authorList>
    </citation>
    <scope>NUCLEOTIDE SEQUENCE</scope>
</reference>